<evidence type="ECO:0000256" key="5">
    <source>
        <dbReference type="ARBA" id="ARBA00023244"/>
    </source>
</evidence>
<feature type="binding site" evidence="7">
    <location>
        <position position="295"/>
    </location>
    <ligand>
        <name>Fe(2+)</name>
        <dbReference type="ChEBI" id="CHEBI:29033"/>
    </ligand>
</feature>
<keyword evidence="7" id="KW-0479">Metal-binding</keyword>
<evidence type="ECO:0000256" key="8">
    <source>
        <dbReference type="RuleBase" id="RU004185"/>
    </source>
</evidence>
<organism evidence="9 10">
    <name type="scientific">Nocardioides lentus</name>
    <dbReference type="NCBI Taxonomy" id="338077"/>
    <lineage>
        <taxon>Bacteria</taxon>
        <taxon>Bacillati</taxon>
        <taxon>Actinomycetota</taxon>
        <taxon>Actinomycetes</taxon>
        <taxon>Propionibacteriales</taxon>
        <taxon>Nocardioidaceae</taxon>
        <taxon>Nocardioides</taxon>
    </lineage>
</organism>
<keyword evidence="10" id="KW-1185">Reference proteome</keyword>
<keyword evidence="7" id="KW-0963">Cytoplasm</keyword>
<dbReference type="EMBL" id="BAAAMY010000002">
    <property type="protein sequence ID" value="GAA1910836.1"/>
    <property type="molecule type" value="Genomic_DNA"/>
</dbReference>
<evidence type="ECO:0000256" key="6">
    <source>
        <dbReference type="ARBA" id="ARBA00024536"/>
    </source>
</evidence>
<dbReference type="RefSeq" id="WP_344004676.1">
    <property type="nucleotide sequence ID" value="NZ_BAAAMY010000002.1"/>
</dbReference>
<dbReference type="PANTHER" id="PTHR11108">
    <property type="entry name" value="FERROCHELATASE"/>
    <property type="match status" value="1"/>
</dbReference>
<dbReference type="NCBIfam" id="NF000689">
    <property type="entry name" value="PRK00035.2-1"/>
    <property type="match status" value="1"/>
</dbReference>
<keyword evidence="2 7" id="KW-0408">Iron</keyword>
<dbReference type="HAMAP" id="MF_00323">
    <property type="entry name" value="Ferrochelatase"/>
    <property type="match status" value="1"/>
</dbReference>
<comment type="pathway">
    <text evidence="1 7">Porphyrin-containing compound metabolism; protoheme biosynthesis.</text>
</comment>
<dbReference type="PANTHER" id="PTHR11108:SF1">
    <property type="entry name" value="FERROCHELATASE, MITOCHONDRIAL"/>
    <property type="match status" value="1"/>
</dbReference>
<keyword evidence="5 7" id="KW-0627">Porphyrin biosynthesis</keyword>
<keyword evidence="4 7" id="KW-0456">Lyase</keyword>
<feature type="binding site" evidence="7">
    <location>
        <position position="139"/>
    </location>
    <ligand>
        <name>Fe-coproporphyrin III</name>
        <dbReference type="ChEBI" id="CHEBI:68438"/>
    </ligand>
</feature>
<dbReference type="InterPro" id="IPR033659">
    <property type="entry name" value="Ferrochelatase_N"/>
</dbReference>
<comment type="subcellular location">
    <subcellularLocation>
        <location evidence="7">Cytoplasm</location>
    </subcellularLocation>
</comment>
<dbReference type="CDD" id="cd00419">
    <property type="entry name" value="Ferrochelatase_C"/>
    <property type="match status" value="1"/>
</dbReference>
<evidence type="ECO:0000313" key="10">
    <source>
        <dbReference type="Proteomes" id="UP001501612"/>
    </source>
</evidence>
<dbReference type="Pfam" id="PF00762">
    <property type="entry name" value="Ferrochelatase"/>
    <property type="match status" value="1"/>
</dbReference>
<accession>A0ABN2P4J9</accession>
<reference evidence="9 10" key="1">
    <citation type="journal article" date="2019" name="Int. J. Syst. Evol. Microbiol.">
        <title>The Global Catalogue of Microorganisms (GCM) 10K type strain sequencing project: providing services to taxonomists for standard genome sequencing and annotation.</title>
        <authorList>
            <consortium name="The Broad Institute Genomics Platform"/>
            <consortium name="The Broad Institute Genome Sequencing Center for Infectious Disease"/>
            <person name="Wu L."/>
            <person name="Ma J."/>
        </authorList>
    </citation>
    <scope>NUCLEOTIDE SEQUENCE [LARGE SCALE GENOMIC DNA]</scope>
    <source>
        <strain evidence="9 10">JCM 14046</strain>
    </source>
</reference>
<comment type="similarity">
    <text evidence="7 8">Belongs to the ferrochelatase family.</text>
</comment>
<dbReference type="SUPFAM" id="SSF53800">
    <property type="entry name" value="Chelatase"/>
    <property type="match status" value="1"/>
</dbReference>
<comment type="function">
    <text evidence="7">Involved in coproporphyrin-dependent heme b biosynthesis. Catalyzes the insertion of ferrous iron into coproporphyrin III to form Fe-coproporphyrin III.</text>
</comment>
<evidence type="ECO:0000256" key="4">
    <source>
        <dbReference type="ARBA" id="ARBA00023239"/>
    </source>
</evidence>
<comment type="caution">
    <text evidence="7">Lacks conserved residue(s) required for the propagation of feature annotation.</text>
</comment>
<name>A0ABN2P4J9_9ACTN</name>
<dbReference type="InterPro" id="IPR001015">
    <property type="entry name" value="Ferrochelatase"/>
</dbReference>
<dbReference type="InterPro" id="IPR033644">
    <property type="entry name" value="Ferrochelatase_C"/>
</dbReference>
<dbReference type="Proteomes" id="UP001501612">
    <property type="component" value="Unassembled WGS sequence"/>
</dbReference>
<dbReference type="CDD" id="cd03411">
    <property type="entry name" value="Ferrochelatase_N"/>
    <property type="match status" value="1"/>
</dbReference>
<feature type="binding site" evidence="7">
    <location>
        <position position="202"/>
    </location>
    <ligand>
        <name>Fe(2+)</name>
        <dbReference type="ChEBI" id="CHEBI:29033"/>
    </ligand>
</feature>
<sequence length="383" mass="40863">MTTTAPAPDTESAPVPDPSPYDALLLVSFGGPEKPEDVVPFLENVTRGRGIPRERLEEVGEHYFAFGGRSPINDQNRAFLDLLRADFADAGLDLPIYWGNRNWDPYLTDVLAQMTADGVTRAACFVTAAYSSYSGCRQYRENLAAARDGVPAEVGLAPQLDRFRVYFDHPGFLGPNVDAVLAALAQLPDEARDGARLVFVTHSIPTTMNDASGPPALGGGAYVAQHTSVMEAIVAEVAEQTGRTHGADLVFCSRSGPPHVPWLEPDVNDHLAALHGQGVPAVVIAPIGFVSDHMEVVYDLDTEALETARELGLPAVRAATAGTDARFVATVRDLLLERAAVERGEDVVRATTGALGPAWDRCAVDCCANPRQKLPVAGGIEEA</sequence>
<comment type="caution">
    <text evidence="9">The sequence shown here is derived from an EMBL/GenBank/DDBJ whole genome shotgun (WGS) entry which is preliminary data.</text>
</comment>
<protein>
    <recommendedName>
        <fullName evidence="7">Coproporphyrin III ferrochelatase</fullName>
        <ecNumber evidence="7">4.99.1.9</ecNumber>
    </recommendedName>
</protein>
<evidence type="ECO:0000256" key="7">
    <source>
        <dbReference type="HAMAP-Rule" id="MF_00323"/>
    </source>
</evidence>
<keyword evidence="3 7" id="KW-0350">Heme biosynthesis</keyword>
<evidence type="ECO:0000256" key="1">
    <source>
        <dbReference type="ARBA" id="ARBA00004744"/>
    </source>
</evidence>
<dbReference type="EC" id="4.99.1.9" evidence="7"/>
<feature type="binding site" evidence="7">
    <location>
        <position position="70"/>
    </location>
    <ligand>
        <name>Fe-coproporphyrin III</name>
        <dbReference type="ChEBI" id="CHEBI:68438"/>
    </ligand>
</feature>
<dbReference type="Gene3D" id="3.40.50.1400">
    <property type="match status" value="2"/>
</dbReference>
<comment type="catalytic activity">
    <reaction evidence="6">
        <text>Fe-coproporphyrin III + 2 H(+) = coproporphyrin III + Fe(2+)</text>
        <dbReference type="Rhea" id="RHEA:49572"/>
        <dbReference type="ChEBI" id="CHEBI:15378"/>
        <dbReference type="ChEBI" id="CHEBI:29033"/>
        <dbReference type="ChEBI" id="CHEBI:68438"/>
        <dbReference type="ChEBI" id="CHEBI:131725"/>
        <dbReference type="EC" id="4.99.1.9"/>
    </reaction>
    <physiologicalReaction direction="right-to-left" evidence="6">
        <dbReference type="Rhea" id="RHEA:49574"/>
    </physiologicalReaction>
</comment>
<proteinExistence type="inferred from homology"/>
<evidence type="ECO:0000256" key="2">
    <source>
        <dbReference type="ARBA" id="ARBA00023004"/>
    </source>
</evidence>
<evidence type="ECO:0000313" key="9">
    <source>
        <dbReference type="EMBL" id="GAA1910836.1"/>
    </source>
</evidence>
<gene>
    <name evidence="7" type="primary">cpfC</name>
    <name evidence="9" type="ORF">GCM10009737_10370</name>
</gene>
<evidence type="ECO:0000256" key="3">
    <source>
        <dbReference type="ARBA" id="ARBA00023133"/>
    </source>
</evidence>